<dbReference type="Pfam" id="PF24883">
    <property type="entry name" value="NPHP3_N"/>
    <property type="match status" value="1"/>
</dbReference>
<dbReference type="Pfam" id="PF12796">
    <property type="entry name" value="Ank_2"/>
    <property type="match status" value="3"/>
</dbReference>
<dbReference type="GO" id="GO:0009116">
    <property type="term" value="P:nucleoside metabolic process"/>
    <property type="evidence" value="ECO:0007669"/>
    <property type="project" value="InterPro"/>
</dbReference>
<evidence type="ECO:0000259" key="4">
    <source>
        <dbReference type="Pfam" id="PF22939"/>
    </source>
</evidence>
<dbReference type="SMART" id="SM00248">
    <property type="entry name" value="ANK"/>
    <property type="match status" value="8"/>
</dbReference>
<dbReference type="Gene3D" id="3.40.50.300">
    <property type="entry name" value="P-loop containing nucleotide triphosphate hydrolases"/>
    <property type="match status" value="1"/>
</dbReference>
<feature type="repeat" description="ANK" evidence="2">
    <location>
        <begin position="1073"/>
        <end position="1105"/>
    </location>
</feature>
<gene>
    <name evidence="6" type="ORF">CFAM422_006202</name>
</gene>
<dbReference type="InterPro" id="IPR002110">
    <property type="entry name" value="Ankyrin_rpt"/>
</dbReference>
<organism evidence="6 7">
    <name type="scientific">Trichoderma lentiforme</name>
    <dbReference type="NCBI Taxonomy" id="1567552"/>
    <lineage>
        <taxon>Eukaryota</taxon>
        <taxon>Fungi</taxon>
        <taxon>Dikarya</taxon>
        <taxon>Ascomycota</taxon>
        <taxon>Pezizomycotina</taxon>
        <taxon>Sordariomycetes</taxon>
        <taxon>Hypocreomycetidae</taxon>
        <taxon>Hypocreales</taxon>
        <taxon>Hypocreaceae</taxon>
        <taxon>Trichoderma</taxon>
    </lineage>
</organism>
<dbReference type="InterPro" id="IPR053137">
    <property type="entry name" value="NLR-like"/>
</dbReference>
<feature type="domain" description="Nucleoside phosphorylase" evidence="3">
    <location>
        <begin position="11"/>
        <end position="286"/>
    </location>
</feature>
<protein>
    <recommendedName>
        <fullName evidence="8">Nucleoside phosphorylase domain-containing protein</fullName>
    </recommendedName>
</protein>
<feature type="repeat" description="ANK" evidence="2">
    <location>
        <begin position="1039"/>
        <end position="1071"/>
    </location>
</feature>
<sequence>MSPPARQEFQIGWICALPIEVAAAKEMLDENFGILDEQDSNDTNSYTLGRIGKHYVAIAGLGQYGTTSATTVAINMTRTFSQSLRIGLMVGIAAGIPSRRHDIRLGDIIVSYPDGNCGGVIQYDMGKMVKGKLTQTGSLKSPPRSLLTALTNLQATALTDDPKYPIYIEKATSRNERTRKSFARPDVSTDRLFKVHHEHPETARTCEGCLKDWEEDRNPRGEIDPQIHYGIIASGNMVIKHGETRERLRQETEALCFEMEAAGLMMDFPCIVVRGICDYADSHKNDAWQGYAALAAASYAKELLSYVPAGHVSQEKLVIEIYHQISDVTEELQRVAQQRESHHRENVVRALTREQQECHQAFKTSTYEQYKNINPNRVKGTCRWVLENSHYRHWRQSSHNDLLWISADPGCGKSVLAKSLVDGDLDTSDSVSICYFFFKDNDDQNSFTTALCAILHQLFGMQPDLVRLALPAWEENGKDIQQEADTLWRIFEAAISDDAFSRTICVLDALDECRPSDQAKLIKLLTNFYTQSQSLTRPNWIKFLVTSRPYLEIQEGFYSATKLFPRIHIRGEEENEQIHDEINLIVKLRVRELGQIEGVETQMLQRIEKQLLQMEHRTCLWLQLAMDDIRIMLRDSLRPEEEMIRLIPSSVDAAYEKILNRAPPARQLEVKMILQIIVGARRPLKIEEMAAALGVGLEVANSADLRSAATSGLKVEGFPEKIRHLCGLFVFIDKSRRIFLIHQTAREFLINISTNDERIPAAPNLQFKEAVADRVRKWYHTTLTEANFLLFKICLAYLTAEEFNNGSRAVYRKNDDGYLDKVTNEVRRRFPQCLFLDYSLNEWRNHAVASSSGPPKDLLDLAIKLNITPLLRDLWLMQAAKNGQKDITKMLLENGADVNIQDWRLKTPLSRAVLGRQNEIAILLLDNGANSEIVDYQGRTPLWYAAEMGEADMVKLLATMGADINATGGERDRTALQEAIFRNLESMAKLLIELGADVEVRDREYEASALWLAADLGLVDMVKLLIKSGANIDAEDGIWGITPLSRAAFSNCEGVVKLLIELHADIESKNELFGMSPLWWAVFGEHEGIIRLLVKMGADTKSKNKSGRTILSWAAGLRRRERMVKLLVELGCTDGEA</sequence>
<dbReference type="PROSITE" id="PS50088">
    <property type="entry name" value="ANK_REPEAT"/>
    <property type="match status" value="7"/>
</dbReference>
<dbReference type="InterPro" id="IPR035994">
    <property type="entry name" value="Nucleoside_phosphorylase_sf"/>
</dbReference>
<feature type="repeat" description="ANK" evidence="2">
    <location>
        <begin position="971"/>
        <end position="1003"/>
    </location>
</feature>
<name>A0A9P5CEA1_9HYPO</name>
<keyword evidence="1" id="KW-0677">Repeat</keyword>
<dbReference type="InterPro" id="IPR054471">
    <property type="entry name" value="GPIID_WHD"/>
</dbReference>
<dbReference type="Pfam" id="PF01048">
    <property type="entry name" value="PNP_UDP_1"/>
    <property type="match status" value="1"/>
</dbReference>
<dbReference type="InterPro" id="IPR000845">
    <property type="entry name" value="Nucleoside_phosphorylase_d"/>
</dbReference>
<evidence type="ECO:0000256" key="2">
    <source>
        <dbReference type="PROSITE-ProRule" id="PRU00023"/>
    </source>
</evidence>
<dbReference type="Proteomes" id="UP000801864">
    <property type="component" value="Unassembled WGS sequence"/>
</dbReference>
<reference evidence="6 7" key="1">
    <citation type="submission" date="2018-06" db="EMBL/GenBank/DDBJ databases">
        <title>Genome analysis of cellulolytic fungus Trichoderma lentiforme CFAM-422.</title>
        <authorList>
            <person name="Steindorff A.S."/>
            <person name="Formighieri E.F."/>
            <person name="Midorikawa G.E.O."/>
            <person name="Tamietti M.S."/>
            <person name="Ramos E.Z."/>
            <person name="Silva A.S."/>
            <person name="Bon E.P.S."/>
            <person name="Mendes T.D."/>
            <person name="Damaso M.C.T."/>
            <person name="Favaro L.C.L."/>
        </authorList>
    </citation>
    <scope>NUCLEOTIDE SEQUENCE [LARGE SCALE GENOMIC DNA]</scope>
    <source>
        <strain evidence="6 7">CFAM-422</strain>
    </source>
</reference>
<feature type="repeat" description="ANK" evidence="2">
    <location>
        <begin position="904"/>
        <end position="936"/>
    </location>
</feature>
<dbReference type="InterPro" id="IPR036770">
    <property type="entry name" value="Ankyrin_rpt-contain_sf"/>
</dbReference>
<dbReference type="PANTHER" id="PTHR46082:SF11">
    <property type="entry name" value="AAA+ ATPASE DOMAIN-CONTAINING PROTEIN-RELATED"/>
    <property type="match status" value="1"/>
</dbReference>
<dbReference type="SUPFAM" id="SSF53167">
    <property type="entry name" value="Purine and uridine phosphorylases"/>
    <property type="match status" value="1"/>
</dbReference>
<evidence type="ECO:0000313" key="7">
    <source>
        <dbReference type="Proteomes" id="UP000801864"/>
    </source>
</evidence>
<evidence type="ECO:0000259" key="5">
    <source>
        <dbReference type="Pfam" id="PF24883"/>
    </source>
</evidence>
<feature type="domain" description="GPI inositol-deacylase winged helix" evidence="4">
    <location>
        <begin position="670"/>
        <end position="753"/>
    </location>
</feature>
<dbReference type="SUPFAM" id="SSF52540">
    <property type="entry name" value="P-loop containing nucleoside triphosphate hydrolases"/>
    <property type="match status" value="1"/>
</dbReference>
<comment type="caution">
    <text evidence="6">The sequence shown here is derived from an EMBL/GenBank/DDBJ whole genome shotgun (WGS) entry which is preliminary data.</text>
</comment>
<dbReference type="Gene3D" id="1.25.40.20">
    <property type="entry name" value="Ankyrin repeat-containing domain"/>
    <property type="match status" value="2"/>
</dbReference>
<dbReference type="EMBL" id="QLNT01000010">
    <property type="protein sequence ID" value="KAF3071433.1"/>
    <property type="molecule type" value="Genomic_DNA"/>
</dbReference>
<evidence type="ECO:0000259" key="3">
    <source>
        <dbReference type="Pfam" id="PF01048"/>
    </source>
</evidence>
<evidence type="ECO:0008006" key="8">
    <source>
        <dbReference type="Google" id="ProtNLM"/>
    </source>
</evidence>
<dbReference type="PROSITE" id="PS50297">
    <property type="entry name" value="ANK_REP_REGION"/>
    <property type="match status" value="5"/>
</dbReference>
<dbReference type="AlphaFoldDB" id="A0A9P5CEA1"/>
<dbReference type="Gene3D" id="3.40.50.1580">
    <property type="entry name" value="Nucleoside phosphorylase domain"/>
    <property type="match status" value="1"/>
</dbReference>
<keyword evidence="2" id="KW-0040">ANK repeat</keyword>
<dbReference type="Pfam" id="PF22939">
    <property type="entry name" value="WHD_GPIID"/>
    <property type="match status" value="1"/>
</dbReference>
<dbReference type="SUPFAM" id="SSF48403">
    <property type="entry name" value="Ankyrin repeat"/>
    <property type="match status" value="1"/>
</dbReference>
<dbReference type="PANTHER" id="PTHR46082">
    <property type="entry name" value="ATP/GTP-BINDING PROTEIN-RELATED"/>
    <property type="match status" value="1"/>
</dbReference>
<dbReference type="InterPro" id="IPR056884">
    <property type="entry name" value="NPHP3-like_N"/>
</dbReference>
<feature type="repeat" description="ANK" evidence="2">
    <location>
        <begin position="1005"/>
        <end position="1037"/>
    </location>
</feature>
<dbReference type="GO" id="GO:0003824">
    <property type="term" value="F:catalytic activity"/>
    <property type="evidence" value="ECO:0007669"/>
    <property type="project" value="InterPro"/>
</dbReference>
<feature type="repeat" description="ANK" evidence="2">
    <location>
        <begin position="937"/>
        <end position="969"/>
    </location>
</feature>
<feature type="repeat" description="ANK" evidence="2">
    <location>
        <begin position="876"/>
        <end position="903"/>
    </location>
</feature>
<accession>A0A9P5CEA1</accession>
<keyword evidence="7" id="KW-1185">Reference proteome</keyword>
<dbReference type="InterPro" id="IPR027417">
    <property type="entry name" value="P-loop_NTPase"/>
</dbReference>
<feature type="domain" description="Nephrocystin 3-like N-terminal" evidence="5">
    <location>
        <begin position="380"/>
        <end position="548"/>
    </location>
</feature>
<evidence type="ECO:0000256" key="1">
    <source>
        <dbReference type="ARBA" id="ARBA00022737"/>
    </source>
</evidence>
<evidence type="ECO:0000313" key="6">
    <source>
        <dbReference type="EMBL" id="KAF3071433.1"/>
    </source>
</evidence>
<proteinExistence type="predicted"/>
<dbReference type="PRINTS" id="PR01415">
    <property type="entry name" value="ANKYRIN"/>
</dbReference>